<reference evidence="2 3" key="1">
    <citation type="journal article" date="2016" name="G3 (Bethesda)">
        <title>First Draft Assembly and Annotation of the Genome of a California Endemic Oak Quercus lobata Nee (Fagaceae).</title>
        <authorList>
            <person name="Sork V.L."/>
            <person name="Fitz-Gibbon S.T."/>
            <person name="Puiu D."/>
            <person name="Crepeau M."/>
            <person name="Gugger P.F."/>
            <person name="Sherman R."/>
            <person name="Stevens K."/>
            <person name="Langley C.H."/>
            <person name="Pellegrini M."/>
            <person name="Salzberg S.L."/>
        </authorList>
    </citation>
    <scope>NUCLEOTIDE SEQUENCE [LARGE SCALE GENOMIC DNA]</scope>
    <source>
        <strain evidence="2 3">cv. SW786</strain>
    </source>
</reference>
<accession>A0A7N2LDM8</accession>
<name>A0A7N2LDM8_QUELO</name>
<protein>
    <recommendedName>
        <fullName evidence="4">RNase H type-1 domain-containing protein</fullName>
    </recommendedName>
</protein>
<sequence>MGKGSGDGDTTMIVLLIVKCISQALEYYFCVGKAKNQRNMVIIPIRWNKPPPAWCKLNTDGASLGNPGKSRGGIIRDSVGNWIKGFSRSIGITTSITAEF</sequence>
<dbReference type="Proteomes" id="UP000594261">
    <property type="component" value="Chromosome 4"/>
</dbReference>
<feature type="transmembrane region" description="Helical" evidence="1">
    <location>
        <begin position="12"/>
        <end position="30"/>
    </location>
</feature>
<evidence type="ECO:0008006" key="4">
    <source>
        <dbReference type="Google" id="ProtNLM"/>
    </source>
</evidence>
<dbReference type="EMBL" id="LRBV02000004">
    <property type="status" value="NOT_ANNOTATED_CDS"/>
    <property type="molecule type" value="Genomic_DNA"/>
</dbReference>
<keyword evidence="3" id="KW-1185">Reference proteome</keyword>
<dbReference type="AlphaFoldDB" id="A0A7N2LDM8"/>
<evidence type="ECO:0000313" key="3">
    <source>
        <dbReference type="Proteomes" id="UP000594261"/>
    </source>
</evidence>
<dbReference type="EnsemblPlants" id="QL04p017747:mrna">
    <property type="protein sequence ID" value="QL04p017747:mrna"/>
    <property type="gene ID" value="QL04p017747"/>
</dbReference>
<dbReference type="Gramene" id="QL04p017747:mrna">
    <property type="protein sequence ID" value="QL04p017747:mrna"/>
    <property type="gene ID" value="QL04p017747"/>
</dbReference>
<reference evidence="2" key="2">
    <citation type="submission" date="2021-01" db="UniProtKB">
        <authorList>
            <consortium name="EnsemblPlants"/>
        </authorList>
    </citation>
    <scope>IDENTIFICATION</scope>
</reference>
<dbReference type="InterPro" id="IPR044730">
    <property type="entry name" value="RNase_H-like_dom_plant"/>
</dbReference>
<keyword evidence="1" id="KW-1133">Transmembrane helix</keyword>
<dbReference type="CDD" id="cd06222">
    <property type="entry name" value="RNase_H_like"/>
    <property type="match status" value="1"/>
</dbReference>
<keyword evidence="1" id="KW-0472">Membrane</keyword>
<dbReference type="PANTHER" id="PTHR47723:SF19">
    <property type="entry name" value="POLYNUCLEOTIDYL TRANSFERASE, RIBONUCLEASE H-LIKE SUPERFAMILY PROTEIN"/>
    <property type="match status" value="1"/>
</dbReference>
<dbReference type="GO" id="GO:0003676">
    <property type="term" value="F:nucleic acid binding"/>
    <property type="evidence" value="ECO:0007669"/>
    <property type="project" value="InterPro"/>
</dbReference>
<keyword evidence="1" id="KW-0812">Transmembrane</keyword>
<dbReference type="Gene3D" id="3.30.420.10">
    <property type="entry name" value="Ribonuclease H-like superfamily/Ribonuclease H"/>
    <property type="match status" value="1"/>
</dbReference>
<dbReference type="InParanoid" id="A0A7N2LDM8"/>
<dbReference type="SUPFAM" id="SSF53098">
    <property type="entry name" value="Ribonuclease H-like"/>
    <property type="match status" value="1"/>
</dbReference>
<evidence type="ECO:0000256" key="1">
    <source>
        <dbReference type="SAM" id="Phobius"/>
    </source>
</evidence>
<dbReference type="PANTHER" id="PTHR47723">
    <property type="entry name" value="OS05G0353850 PROTEIN"/>
    <property type="match status" value="1"/>
</dbReference>
<dbReference type="InterPro" id="IPR053151">
    <property type="entry name" value="RNase_H-like"/>
</dbReference>
<dbReference type="InterPro" id="IPR036397">
    <property type="entry name" value="RNaseH_sf"/>
</dbReference>
<evidence type="ECO:0000313" key="2">
    <source>
        <dbReference type="EnsemblPlants" id="QL04p017747:mrna"/>
    </source>
</evidence>
<proteinExistence type="predicted"/>
<organism evidence="2 3">
    <name type="scientific">Quercus lobata</name>
    <name type="common">Valley oak</name>
    <dbReference type="NCBI Taxonomy" id="97700"/>
    <lineage>
        <taxon>Eukaryota</taxon>
        <taxon>Viridiplantae</taxon>
        <taxon>Streptophyta</taxon>
        <taxon>Embryophyta</taxon>
        <taxon>Tracheophyta</taxon>
        <taxon>Spermatophyta</taxon>
        <taxon>Magnoliopsida</taxon>
        <taxon>eudicotyledons</taxon>
        <taxon>Gunneridae</taxon>
        <taxon>Pentapetalae</taxon>
        <taxon>rosids</taxon>
        <taxon>fabids</taxon>
        <taxon>Fagales</taxon>
        <taxon>Fagaceae</taxon>
        <taxon>Quercus</taxon>
    </lineage>
</organism>
<dbReference type="InterPro" id="IPR012337">
    <property type="entry name" value="RNaseH-like_sf"/>
</dbReference>